<protein>
    <submittedName>
        <fullName evidence="1">Uncharacterized protein</fullName>
    </submittedName>
</protein>
<proteinExistence type="predicted"/>
<gene>
    <name evidence="1" type="ORF">BK660_16040</name>
</gene>
<dbReference type="Proteomes" id="UP000285636">
    <property type="component" value="Unassembled WGS sequence"/>
</dbReference>
<evidence type="ECO:0000313" key="2">
    <source>
        <dbReference type="Proteomes" id="UP000285636"/>
    </source>
</evidence>
<dbReference type="AlphaFoldDB" id="A0A423I565"/>
<name>A0A423I565_9PSED</name>
<reference evidence="1 2" key="1">
    <citation type="submission" date="2016-10" db="EMBL/GenBank/DDBJ databases">
        <title>Comparative genome analysis of multiple Pseudomonas spp. focuses on biocontrol and plant growth promoting traits.</title>
        <authorList>
            <person name="Tao X.-Y."/>
            <person name="Taylor C.G."/>
        </authorList>
    </citation>
    <scope>NUCLEOTIDE SEQUENCE [LARGE SCALE GENOMIC DNA]</scope>
    <source>
        <strain evidence="1 2">38D7</strain>
    </source>
</reference>
<accession>A0A423I565</accession>
<dbReference type="EMBL" id="MOBK01000006">
    <property type="protein sequence ID" value="RON20563.1"/>
    <property type="molecule type" value="Genomic_DNA"/>
</dbReference>
<comment type="caution">
    <text evidence="1">The sequence shown here is derived from an EMBL/GenBank/DDBJ whole genome shotgun (WGS) entry which is preliminary data.</text>
</comment>
<evidence type="ECO:0000313" key="1">
    <source>
        <dbReference type="EMBL" id="RON20563.1"/>
    </source>
</evidence>
<dbReference type="RefSeq" id="WP_123434187.1">
    <property type="nucleotide sequence ID" value="NZ_MOBK01000006.1"/>
</dbReference>
<sequence>MPSPHLSAFDHYEEPLLTRAQVRELVNALPLAISRGLHERLNAVLGAQAPGPYSDALGELEAYLTGLEDAGSLPFEHLIQLKAYAMIGWKAWRAGFAALMV</sequence>
<organism evidence="1 2">
    <name type="scientific">Pseudomonas brassicacearum</name>
    <dbReference type="NCBI Taxonomy" id="930166"/>
    <lineage>
        <taxon>Bacteria</taxon>
        <taxon>Pseudomonadati</taxon>
        <taxon>Pseudomonadota</taxon>
        <taxon>Gammaproteobacteria</taxon>
        <taxon>Pseudomonadales</taxon>
        <taxon>Pseudomonadaceae</taxon>
        <taxon>Pseudomonas</taxon>
    </lineage>
</organism>